<dbReference type="AlphaFoldDB" id="A0A069RHN7"/>
<dbReference type="Proteomes" id="UP000027946">
    <property type="component" value="Unassembled WGS sequence"/>
</dbReference>
<gene>
    <name evidence="1" type="ORF">CLIT_10c03670</name>
</gene>
<sequence length="501" mass="58589">MDNSDYDKLVFRKQFLMTAKKIEGLLGWKRYNVCFGQKMLYVHPDLEVTVEEEQGKRVMLLGYMLDWKRPQQGNGDIIRRMLAQSNSFMDFVESTYDIGGRFALMYEDENECNMFHDAGGQREVYYHIGEHGVSCAAQLPILASFLDVAENTDIGIQELYHSDIFLDFKKQWVGEDTIYKATKSLKPNHYISMETGAVKRYWPLKPLERVGIEYAVDTASEMLKGFLKAAALRGELLIPVTAGWDSRILLAASREICDKVMYYVIKFPHMEYSHMDIEIPRKLLGKLGVEFHVIEAPEHVDERFAEIFRANTAYFKEDNLAGIYNVFFKKFPEKVNVSSHVSEVIRSYRGNTKKYRDEFYSTCVAYGGRDEYYNNEYVKRTSGKWIENNMGFSQDMNVDPFSLFCWEEWLGWEASQRSETDIAIEEYTPFSCRSLMAILLSVRPSYRNKYSCSLYKRLMEKMWPQVLSEPINPSFKRNIKGMLVALDMLYPTRKAFRRMKR</sequence>
<evidence type="ECO:0008006" key="3">
    <source>
        <dbReference type="Google" id="ProtNLM"/>
    </source>
</evidence>
<comment type="caution">
    <text evidence="1">The sequence shown here is derived from an EMBL/GenBank/DDBJ whole genome shotgun (WGS) entry which is preliminary data.</text>
</comment>
<dbReference type="OrthoDB" id="9763290at2"/>
<dbReference type="eggNOG" id="COG0367">
    <property type="taxonomic scope" value="Bacteria"/>
</dbReference>
<evidence type="ECO:0000313" key="1">
    <source>
        <dbReference type="EMBL" id="KDR95640.1"/>
    </source>
</evidence>
<accession>A0A069RHN7</accession>
<dbReference type="SUPFAM" id="SSF52402">
    <property type="entry name" value="Adenine nucleotide alpha hydrolases-like"/>
    <property type="match status" value="1"/>
</dbReference>
<keyword evidence="2" id="KW-1185">Reference proteome</keyword>
<organism evidence="1 2">
    <name type="scientific">Peptoclostridium litorale DSM 5388</name>
    <dbReference type="NCBI Taxonomy" id="1121324"/>
    <lineage>
        <taxon>Bacteria</taxon>
        <taxon>Bacillati</taxon>
        <taxon>Bacillota</taxon>
        <taxon>Clostridia</taxon>
        <taxon>Peptostreptococcales</taxon>
        <taxon>Peptoclostridiaceae</taxon>
        <taxon>Peptoclostridium</taxon>
    </lineage>
</organism>
<reference evidence="1 2" key="1">
    <citation type="submission" date="2014-03" db="EMBL/GenBank/DDBJ databases">
        <title>Genome sequence of Clostridium litorale W6, DSM 5388.</title>
        <authorList>
            <person name="Poehlein A."/>
            <person name="Jagirdar A."/>
            <person name="Khonsari B."/>
            <person name="Chibani C.M."/>
            <person name="Gutierrez Gutierrez D.A."/>
            <person name="Davydova E."/>
            <person name="Alghaithi H.S."/>
            <person name="Nair K.P."/>
            <person name="Dhamotharan K."/>
            <person name="Chandran L."/>
            <person name="G W."/>
            <person name="Daniel R."/>
        </authorList>
    </citation>
    <scope>NUCLEOTIDE SEQUENCE [LARGE SCALE GENOMIC DNA]</scope>
    <source>
        <strain evidence="1 2">W6</strain>
    </source>
</reference>
<dbReference type="EMBL" id="JJMM01000010">
    <property type="protein sequence ID" value="KDR95640.1"/>
    <property type="molecule type" value="Genomic_DNA"/>
</dbReference>
<dbReference type="STRING" id="1121324.CLIT_10c03670"/>
<evidence type="ECO:0000313" key="2">
    <source>
        <dbReference type="Proteomes" id="UP000027946"/>
    </source>
</evidence>
<proteinExistence type="predicted"/>
<name>A0A069RHN7_PEPLI</name>
<dbReference type="RefSeq" id="WP_038264035.1">
    <property type="nucleotide sequence ID" value="NZ_FSRH01000006.1"/>
</dbReference>
<protein>
    <recommendedName>
        <fullName evidence="3">Asparagine synthetase domain-containing protein</fullName>
    </recommendedName>
</protein>